<evidence type="ECO:0000313" key="1">
    <source>
        <dbReference type="EMBL" id="SVD92688.1"/>
    </source>
</evidence>
<accession>A0A382ZDA9</accession>
<dbReference type="AlphaFoldDB" id="A0A382ZDA9"/>
<gene>
    <name evidence="1" type="ORF">METZ01_LOCUS445542</name>
</gene>
<sequence>AVVAAAATAGTAAHVGTPPARVKTFVLEPTPSLDN</sequence>
<proteinExistence type="predicted"/>
<protein>
    <submittedName>
        <fullName evidence="1">Uncharacterized protein</fullName>
    </submittedName>
</protein>
<reference evidence="1" key="1">
    <citation type="submission" date="2018-05" db="EMBL/GenBank/DDBJ databases">
        <authorList>
            <person name="Lanie J.A."/>
            <person name="Ng W.-L."/>
            <person name="Kazmierczak K.M."/>
            <person name="Andrzejewski T.M."/>
            <person name="Davidsen T.M."/>
            <person name="Wayne K.J."/>
            <person name="Tettelin H."/>
            <person name="Glass J.I."/>
            <person name="Rusch D."/>
            <person name="Podicherti R."/>
            <person name="Tsui H.-C.T."/>
            <person name="Winkler M.E."/>
        </authorList>
    </citation>
    <scope>NUCLEOTIDE SEQUENCE</scope>
</reference>
<feature type="non-terminal residue" evidence="1">
    <location>
        <position position="1"/>
    </location>
</feature>
<organism evidence="1">
    <name type="scientific">marine metagenome</name>
    <dbReference type="NCBI Taxonomy" id="408172"/>
    <lineage>
        <taxon>unclassified sequences</taxon>
        <taxon>metagenomes</taxon>
        <taxon>ecological metagenomes</taxon>
    </lineage>
</organism>
<name>A0A382ZDA9_9ZZZZ</name>
<dbReference type="EMBL" id="UINC01182458">
    <property type="protein sequence ID" value="SVD92688.1"/>
    <property type="molecule type" value="Genomic_DNA"/>
</dbReference>